<protein>
    <recommendedName>
        <fullName evidence="5">Arabinogalactan peptide 13-like</fullName>
    </recommendedName>
</protein>
<comment type="caution">
    <text evidence="3">The sequence shown here is derived from an EMBL/GenBank/DDBJ whole genome shotgun (WGS) entry which is preliminary data.</text>
</comment>
<evidence type="ECO:0008006" key="5">
    <source>
        <dbReference type="Google" id="ProtNLM"/>
    </source>
</evidence>
<dbReference type="AlphaFoldDB" id="A0A822ZKP8"/>
<reference evidence="3 4" key="1">
    <citation type="journal article" date="2020" name="Mol. Biol. Evol.">
        <title>Distinct Expression and Methylation Patterns for Genes with Different Fates following a Single Whole-Genome Duplication in Flowering Plants.</title>
        <authorList>
            <person name="Shi T."/>
            <person name="Rahmani R.S."/>
            <person name="Gugger P.F."/>
            <person name="Wang M."/>
            <person name="Li H."/>
            <person name="Zhang Y."/>
            <person name="Li Z."/>
            <person name="Wang Q."/>
            <person name="Van de Peer Y."/>
            <person name="Marchal K."/>
            <person name="Chen J."/>
        </authorList>
    </citation>
    <scope>NUCLEOTIDE SEQUENCE [LARGE SCALE GENOMIC DNA]</scope>
    <source>
        <tissue evidence="3">Leaf</tissue>
    </source>
</reference>
<keyword evidence="1" id="KW-0812">Transmembrane</keyword>
<feature type="chain" id="PRO_5032777472" description="Arabinogalactan peptide 13-like" evidence="2">
    <location>
        <begin position="26"/>
        <end position="72"/>
    </location>
</feature>
<dbReference type="PANTHER" id="PTHR33659">
    <property type="entry name" value="PROTEIN, PUTATIVE-RELATED-RELATED"/>
    <property type="match status" value="1"/>
</dbReference>
<keyword evidence="4" id="KW-1185">Reference proteome</keyword>
<name>A0A822ZKP8_NELNU</name>
<feature type="signal peptide" evidence="2">
    <location>
        <begin position="1"/>
        <end position="25"/>
    </location>
</feature>
<evidence type="ECO:0000256" key="1">
    <source>
        <dbReference type="SAM" id="Phobius"/>
    </source>
</evidence>
<proteinExistence type="predicted"/>
<evidence type="ECO:0000313" key="4">
    <source>
        <dbReference type="Proteomes" id="UP000607653"/>
    </source>
</evidence>
<dbReference type="Proteomes" id="UP000607653">
    <property type="component" value="Unassembled WGS sequence"/>
</dbReference>
<keyword evidence="2" id="KW-0732">Signal</keyword>
<feature type="transmembrane region" description="Helical" evidence="1">
    <location>
        <begin position="49"/>
        <end position="69"/>
    </location>
</feature>
<evidence type="ECO:0000256" key="2">
    <source>
        <dbReference type="SAM" id="SignalP"/>
    </source>
</evidence>
<sequence>MAQVSMCRAAVVAFFVVAIISAVSAQESDREMAPAPAPAPSMVTGSAFAVPISGVVPCSSLFFSLLMLLKQR</sequence>
<keyword evidence="1" id="KW-0472">Membrane</keyword>
<accession>A0A822ZKP8</accession>
<evidence type="ECO:0000313" key="3">
    <source>
        <dbReference type="EMBL" id="DAD42328.1"/>
    </source>
</evidence>
<dbReference type="PANTHER" id="PTHR33659:SF1">
    <property type="entry name" value="PROTEIN, PUTATIVE-RELATED"/>
    <property type="match status" value="1"/>
</dbReference>
<organism evidence="3 4">
    <name type="scientific">Nelumbo nucifera</name>
    <name type="common">Sacred lotus</name>
    <dbReference type="NCBI Taxonomy" id="4432"/>
    <lineage>
        <taxon>Eukaryota</taxon>
        <taxon>Viridiplantae</taxon>
        <taxon>Streptophyta</taxon>
        <taxon>Embryophyta</taxon>
        <taxon>Tracheophyta</taxon>
        <taxon>Spermatophyta</taxon>
        <taxon>Magnoliopsida</taxon>
        <taxon>Proteales</taxon>
        <taxon>Nelumbonaceae</taxon>
        <taxon>Nelumbo</taxon>
    </lineage>
</organism>
<gene>
    <name evidence="3" type="ORF">HUJ06_000558</name>
</gene>
<dbReference type="EMBL" id="DUZY01000006">
    <property type="protein sequence ID" value="DAD42328.1"/>
    <property type="molecule type" value="Genomic_DNA"/>
</dbReference>
<keyword evidence="1" id="KW-1133">Transmembrane helix</keyword>